<dbReference type="InterPro" id="IPR013106">
    <property type="entry name" value="Ig_V-set"/>
</dbReference>
<dbReference type="InterPro" id="IPR013783">
    <property type="entry name" value="Ig-like_fold"/>
</dbReference>
<dbReference type="InterPro" id="IPR042836">
    <property type="entry name" value="SIG15"/>
</dbReference>
<feature type="domain" description="Ig-like" evidence="2">
    <location>
        <begin position="12"/>
        <end position="151"/>
    </location>
</feature>
<dbReference type="Gene3D" id="2.60.40.10">
    <property type="entry name" value="Immunoglobulins"/>
    <property type="match status" value="2"/>
</dbReference>
<feature type="transmembrane region" description="Helical" evidence="1">
    <location>
        <begin position="266"/>
        <end position="288"/>
    </location>
</feature>
<dbReference type="Proteomes" id="UP001652624">
    <property type="component" value="Chromosome 15"/>
</dbReference>
<accession>A0ABM3VVF4</accession>
<reference evidence="4" key="1">
    <citation type="submission" date="2025-08" db="UniProtKB">
        <authorList>
            <consortium name="RefSeq"/>
        </authorList>
    </citation>
    <scope>IDENTIFICATION</scope>
</reference>
<gene>
    <name evidence="4" type="primary">SIGLEC15</name>
</gene>
<dbReference type="SMART" id="SM00409">
    <property type="entry name" value="IG"/>
    <property type="match status" value="2"/>
</dbReference>
<sequence>MTALWVVLEESPSLEIVHRWADSLEDGSSVRTERDTVGDVLHTEANSAQRWSMHLPAEVSAAAGGEVELPCTFSHPHGRYDGPLTATWRSGRAFAGPQVFRCVVARGSELCRRELSLQGRFHLRGDPRRNDLSLRIERLSLADQGRYFCRVDLAGATDAYESPRGVWLRVTAAPHIVGVWVLPGPAGTFRALCTAEGEPPPVLTWSGPGFDNSSDSAPASSAMQRGSRVTAELPALPRDGRYTCSASSPGGHAEASVYLLHLRGGAAPGLLLGALGLKALLLLLLLGVRAARGAGRRAGLAAAHPPIFI</sequence>
<feature type="domain" description="Ig-like" evidence="2">
    <location>
        <begin position="174"/>
        <end position="258"/>
    </location>
</feature>
<dbReference type="PROSITE" id="PS50835">
    <property type="entry name" value="IG_LIKE"/>
    <property type="match status" value="2"/>
</dbReference>
<proteinExistence type="predicted"/>
<keyword evidence="1" id="KW-1133">Transmembrane helix</keyword>
<dbReference type="InterPro" id="IPR036179">
    <property type="entry name" value="Ig-like_dom_sf"/>
</dbReference>
<dbReference type="Pfam" id="PF07686">
    <property type="entry name" value="V-set"/>
    <property type="match status" value="1"/>
</dbReference>
<dbReference type="GeneID" id="103107213"/>
<name>A0ABM3VVF4_ERIEU</name>
<dbReference type="RefSeq" id="XP_060028312.1">
    <property type="nucleotide sequence ID" value="XM_060172329.1"/>
</dbReference>
<protein>
    <submittedName>
        <fullName evidence="4">Sialic acid-binding Ig-like lectin 15</fullName>
    </submittedName>
</protein>
<dbReference type="InterPro" id="IPR007110">
    <property type="entry name" value="Ig-like_dom"/>
</dbReference>
<dbReference type="InterPro" id="IPR003599">
    <property type="entry name" value="Ig_sub"/>
</dbReference>
<evidence type="ECO:0000313" key="4">
    <source>
        <dbReference type="RefSeq" id="XP_060028312.1"/>
    </source>
</evidence>
<keyword evidence="1" id="KW-0812">Transmembrane</keyword>
<dbReference type="PANTHER" id="PTHR46942:SF1">
    <property type="entry name" value="SIALIC ACID-BINDING IG-LIKE LECTIN 15"/>
    <property type="match status" value="1"/>
</dbReference>
<dbReference type="SUPFAM" id="SSF48726">
    <property type="entry name" value="Immunoglobulin"/>
    <property type="match status" value="2"/>
</dbReference>
<evidence type="ECO:0000259" key="2">
    <source>
        <dbReference type="PROSITE" id="PS50835"/>
    </source>
</evidence>
<dbReference type="SMART" id="SM00406">
    <property type="entry name" value="IGv"/>
    <property type="match status" value="1"/>
</dbReference>
<keyword evidence="1" id="KW-0472">Membrane</keyword>
<organism evidence="3 4">
    <name type="scientific">Erinaceus europaeus</name>
    <name type="common">Western European hedgehog</name>
    <dbReference type="NCBI Taxonomy" id="9365"/>
    <lineage>
        <taxon>Eukaryota</taxon>
        <taxon>Metazoa</taxon>
        <taxon>Chordata</taxon>
        <taxon>Craniata</taxon>
        <taxon>Vertebrata</taxon>
        <taxon>Euteleostomi</taxon>
        <taxon>Mammalia</taxon>
        <taxon>Eutheria</taxon>
        <taxon>Laurasiatheria</taxon>
        <taxon>Eulipotyphla</taxon>
        <taxon>Erinaceidae</taxon>
        <taxon>Erinaceinae</taxon>
        <taxon>Erinaceus</taxon>
    </lineage>
</organism>
<keyword evidence="3" id="KW-1185">Reference proteome</keyword>
<evidence type="ECO:0000256" key="1">
    <source>
        <dbReference type="SAM" id="Phobius"/>
    </source>
</evidence>
<dbReference type="PANTHER" id="PTHR46942">
    <property type="entry name" value="SIALIC ACID-BINDING IG-LIKE LECTIN 15"/>
    <property type="match status" value="1"/>
</dbReference>
<evidence type="ECO:0000313" key="3">
    <source>
        <dbReference type="Proteomes" id="UP001652624"/>
    </source>
</evidence>